<keyword evidence="2" id="KW-0645">Protease</keyword>
<evidence type="ECO:0000256" key="1">
    <source>
        <dbReference type="ARBA" id="ARBA00010541"/>
    </source>
</evidence>
<feature type="region of interest" description="Disordered" evidence="4">
    <location>
        <begin position="342"/>
        <end position="380"/>
    </location>
</feature>
<keyword evidence="6" id="KW-1185">Reference proteome</keyword>
<dbReference type="InterPro" id="IPR001478">
    <property type="entry name" value="PDZ"/>
</dbReference>
<dbReference type="Gene3D" id="2.40.10.120">
    <property type="match status" value="1"/>
</dbReference>
<dbReference type="RefSeq" id="WP_164362062.1">
    <property type="nucleotide sequence ID" value="NZ_CP066776.1"/>
</dbReference>
<dbReference type="EMBL" id="CP066776">
    <property type="protein sequence ID" value="QQL44376.1"/>
    <property type="molecule type" value="Genomic_DNA"/>
</dbReference>
<dbReference type="SMART" id="SM00228">
    <property type="entry name" value="PDZ"/>
    <property type="match status" value="1"/>
</dbReference>
<keyword evidence="3" id="KW-0378">Hydrolase</keyword>
<dbReference type="GO" id="GO:0006508">
    <property type="term" value="P:proteolysis"/>
    <property type="evidence" value="ECO:0007669"/>
    <property type="project" value="UniProtKB-KW"/>
</dbReference>
<accession>A0A6B3L797</accession>
<dbReference type="InterPro" id="IPR009003">
    <property type="entry name" value="Peptidase_S1_PA"/>
</dbReference>
<name>A0A6B3L797_9BACT</name>
<reference evidence="5 6" key="1">
    <citation type="submission" date="2020-12" db="EMBL/GenBank/DDBJ databases">
        <title>Sulforoseuscoccus oceanibium gen. nov., sp. nov., a representative of the phylum Verrucomicrobia with special cytoplasmic membrane, and proposal of Sulforoseuscoccusaceae fam. nov.</title>
        <authorList>
            <person name="Xi F."/>
        </authorList>
    </citation>
    <scope>NUCLEOTIDE SEQUENCE [LARGE SCALE GENOMIC DNA]</scope>
    <source>
        <strain evidence="5 6">T37</strain>
    </source>
</reference>
<dbReference type="GO" id="GO:0004252">
    <property type="term" value="F:serine-type endopeptidase activity"/>
    <property type="evidence" value="ECO:0007669"/>
    <property type="project" value="InterPro"/>
</dbReference>
<sequence>MKTWSIFLLGMAAAAGAVVGEGERPKDPLLEEAPPLVVAGLPEAAEQTAKVISVERPADEAFFKEYSKELQTAMARVKGSLVCIQAGGGSGSGTVVSESGLILTAAHVVATPGTALKIVMPDGTKYDGEALGVDERTDAGMARIINPDGVKFQAAPLGDYSKLKVGDWVFAMGHSGGWDEKRGPVVRMGRVVMMEPTTVQSDCVLIGGDSGGPLFDLYGRLIGINSRVGMNVEFSMHVPVSVLIDNDELYRSGAVIRRELGGGLLGVVLEEADGLQVREVAADAPAAHSGLLAGDVILSVDGNDVTTVGEVREALAGRYVGERVMLRVKREGGDEAEVWVRLMSRPQEAPAPPAGADGDNTTDEKPDAAEEEKNESKEGE</sequence>
<dbReference type="InterPro" id="IPR036034">
    <property type="entry name" value="PDZ_sf"/>
</dbReference>
<evidence type="ECO:0000256" key="2">
    <source>
        <dbReference type="ARBA" id="ARBA00022670"/>
    </source>
</evidence>
<dbReference type="AlphaFoldDB" id="A0A6B3L797"/>
<dbReference type="InterPro" id="IPR001940">
    <property type="entry name" value="Peptidase_S1C"/>
</dbReference>
<dbReference type="PANTHER" id="PTHR22939:SF129">
    <property type="entry name" value="SERINE PROTEASE HTRA2, MITOCHONDRIAL"/>
    <property type="match status" value="1"/>
</dbReference>
<dbReference type="PRINTS" id="PR00834">
    <property type="entry name" value="PROTEASES2C"/>
</dbReference>
<dbReference type="Pfam" id="PF13180">
    <property type="entry name" value="PDZ_2"/>
    <property type="match status" value="1"/>
</dbReference>
<evidence type="ECO:0000313" key="5">
    <source>
        <dbReference type="EMBL" id="QQL44376.1"/>
    </source>
</evidence>
<dbReference type="SUPFAM" id="SSF50156">
    <property type="entry name" value="PDZ domain-like"/>
    <property type="match status" value="1"/>
</dbReference>
<dbReference type="Pfam" id="PF13365">
    <property type="entry name" value="Trypsin_2"/>
    <property type="match status" value="1"/>
</dbReference>
<dbReference type="Proteomes" id="UP000475117">
    <property type="component" value="Chromosome"/>
</dbReference>
<evidence type="ECO:0000256" key="3">
    <source>
        <dbReference type="ARBA" id="ARBA00022801"/>
    </source>
</evidence>
<dbReference type="PROSITE" id="PS50106">
    <property type="entry name" value="PDZ"/>
    <property type="match status" value="1"/>
</dbReference>
<protein>
    <submittedName>
        <fullName evidence="5">Trypsin-like peptidase domain-containing protein</fullName>
    </submittedName>
</protein>
<evidence type="ECO:0000313" key="6">
    <source>
        <dbReference type="Proteomes" id="UP000475117"/>
    </source>
</evidence>
<dbReference type="SUPFAM" id="SSF50494">
    <property type="entry name" value="Trypsin-like serine proteases"/>
    <property type="match status" value="1"/>
</dbReference>
<dbReference type="PANTHER" id="PTHR22939">
    <property type="entry name" value="SERINE PROTEASE FAMILY S1C HTRA-RELATED"/>
    <property type="match status" value="1"/>
</dbReference>
<gene>
    <name evidence="5" type="ORF">G3M56_010840</name>
</gene>
<comment type="similarity">
    <text evidence="1">Belongs to the peptidase S1C family.</text>
</comment>
<organism evidence="5 6">
    <name type="scientific">Sulfuriroseicoccus oceanibius</name>
    <dbReference type="NCBI Taxonomy" id="2707525"/>
    <lineage>
        <taxon>Bacteria</taxon>
        <taxon>Pseudomonadati</taxon>
        <taxon>Verrucomicrobiota</taxon>
        <taxon>Verrucomicrobiia</taxon>
        <taxon>Verrucomicrobiales</taxon>
        <taxon>Verrucomicrobiaceae</taxon>
        <taxon>Sulfuriroseicoccus</taxon>
    </lineage>
</organism>
<evidence type="ECO:0000256" key="4">
    <source>
        <dbReference type="SAM" id="MobiDB-lite"/>
    </source>
</evidence>
<proteinExistence type="inferred from homology"/>
<dbReference type="KEGG" id="soa:G3M56_010840"/>
<dbReference type="Gene3D" id="2.30.42.10">
    <property type="match status" value="1"/>
</dbReference>